<proteinExistence type="predicted"/>
<name>A3ZKY6_9BACT</name>
<evidence type="ECO:0000313" key="2">
    <source>
        <dbReference type="Proteomes" id="UP000004358"/>
    </source>
</evidence>
<accession>A3ZKY6</accession>
<dbReference type="Proteomes" id="UP000004358">
    <property type="component" value="Unassembled WGS sequence"/>
</dbReference>
<reference evidence="1 2" key="1">
    <citation type="submission" date="2006-02" db="EMBL/GenBank/DDBJ databases">
        <authorList>
            <person name="Amann R."/>
            <person name="Ferriera S."/>
            <person name="Johnson J."/>
            <person name="Kravitz S."/>
            <person name="Halpern A."/>
            <person name="Remington K."/>
            <person name="Beeson K."/>
            <person name="Tran B."/>
            <person name="Rogers Y.-H."/>
            <person name="Friedman R."/>
            <person name="Venter J.C."/>
        </authorList>
    </citation>
    <scope>NUCLEOTIDE SEQUENCE [LARGE SCALE GENOMIC DNA]</scope>
    <source>
        <strain evidence="1 2">DSM 3645</strain>
    </source>
</reference>
<comment type="caution">
    <text evidence="1">The sequence shown here is derived from an EMBL/GenBank/DDBJ whole genome shotgun (WGS) entry which is preliminary data.</text>
</comment>
<dbReference type="AlphaFoldDB" id="A3ZKY6"/>
<protein>
    <submittedName>
        <fullName evidence="1">Uncharacterized protein</fullName>
    </submittedName>
</protein>
<gene>
    <name evidence="1" type="ORF">DSM3645_08477</name>
</gene>
<dbReference type="EMBL" id="AANZ01000001">
    <property type="protein sequence ID" value="EAQ82419.1"/>
    <property type="molecule type" value="Genomic_DNA"/>
</dbReference>
<evidence type="ECO:0000313" key="1">
    <source>
        <dbReference type="EMBL" id="EAQ82419.1"/>
    </source>
</evidence>
<organism evidence="1 2">
    <name type="scientific">Blastopirellula marina DSM 3645</name>
    <dbReference type="NCBI Taxonomy" id="314230"/>
    <lineage>
        <taxon>Bacteria</taxon>
        <taxon>Pseudomonadati</taxon>
        <taxon>Planctomycetota</taxon>
        <taxon>Planctomycetia</taxon>
        <taxon>Pirellulales</taxon>
        <taxon>Pirellulaceae</taxon>
        <taxon>Blastopirellula</taxon>
    </lineage>
</organism>
<sequence length="50" mass="5538">MAPGPAPFFVAAATSDLFSKLPKTRCGNAQRNREKRPILMLCNDRNAKAY</sequence>
<dbReference type="HOGENOM" id="CLU_3115121_0_0_0"/>